<proteinExistence type="predicted"/>
<dbReference type="Proteomes" id="UP000199028">
    <property type="component" value="Unassembled WGS sequence"/>
</dbReference>
<sequence length="620" mass="69427">MPSIEVDGRHNTIAGRDIITISAGHGLVRQVFGDQILPTTLTWQRERFAEPLDFHVAVESLRVNKFLALTADGGARTAALCLLHDVHNEARTVEHVEVEQDTELRLRRVSEDALVLIDFRTAEDTRPVEAQIGGFLSEQVPRGHVVVLLSGNESEEFLHRYGHLRRKLPSPWLEEVLQAHLRHDLPGDQLCTLLADSDWLDLADGARPADVAHFAELVLRARRDAPLGDSIREAFEAFHKYAKTLSKEFDGAKARERSALLALALVNNGRHESIYRAERILLDLTNHLEDEPSQVLASEGFVRRLGKIAHTATFLDRTKFTRRDYDTSVLNHVWRGFPQLRDHLSDWIVAVAFDDQARLDPQTRQEIAARLLALCTDTSDAKPLLTAVRRWVQHNIALAAGLLDEAAVDERTTVEVRRRMYWWAKDPELPVPLARAIVEVCAAQFGKVHTQLALTRLGHLTGHARAEVVRRVEDALLVLATEQGKADVVLGRMVEWLRTSTGGQWAAAAIVVREMTLPGRRFHLRGASGFAAWGAILRSSNHMGVVEGLKDWFSAASGVDREVRAVPFSLLVEAAGNDVNALNLLGMAVDLWKRDQPEGREEVHAELRRLIDAQHPVVRR</sequence>
<gene>
    <name evidence="1" type="ORF">SAMN05216195_104203</name>
</gene>
<organism evidence="1 2">
    <name type="scientific">Lentzea flaviverrucosa</name>
    <dbReference type="NCBI Taxonomy" id="200379"/>
    <lineage>
        <taxon>Bacteria</taxon>
        <taxon>Bacillati</taxon>
        <taxon>Actinomycetota</taxon>
        <taxon>Actinomycetes</taxon>
        <taxon>Pseudonocardiales</taxon>
        <taxon>Pseudonocardiaceae</taxon>
        <taxon>Lentzea</taxon>
    </lineage>
</organism>
<accession>A0A1H9M536</accession>
<name>A0A1H9M536_9PSEU</name>
<dbReference type="OrthoDB" id="3848913at2"/>
<dbReference type="EMBL" id="FOFT01000004">
    <property type="protein sequence ID" value="SER18263.1"/>
    <property type="molecule type" value="Genomic_DNA"/>
</dbReference>
<dbReference type="RefSeq" id="WP_143086701.1">
    <property type="nucleotide sequence ID" value="NZ_FOFT01000004.1"/>
</dbReference>
<evidence type="ECO:0000313" key="1">
    <source>
        <dbReference type="EMBL" id="SER18263.1"/>
    </source>
</evidence>
<protein>
    <submittedName>
        <fullName evidence="1">Uncharacterized protein</fullName>
    </submittedName>
</protein>
<reference evidence="2" key="1">
    <citation type="submission" date="2016-10" db="EMBL/GenBank/DDBJ databases">
        <authorList>
            <person name="Varghese N."/>
            <person name="Submissions S."/>
        </authorList>
    </citation>
    <scope>NUCLEOTIDE SEQUENCE [LARGE SCALE GENOMIC DNA]</scope>
    <source>
        <strain evidence="2">CGMCC 4.578</strain>
    </source>
</reference>
<evidence type="ECO:0000313" key="2">
    <source>
        <dbReference type="Proteomes" id="UP000199028"/>
    </source>
</evidence>
<keyword evidence="2" id="KW-1185">Reference proteome</keyword>
<dbReference type="AlphaFoldDB" id="A0A1H9M536"/>